<gene>
    <name evidence="2" type="ORF">A1O3_00985</name>
</gene>
<dbReference type="CDD" id="cd05233">
    <property type="entry name" value="SDR_c"/>
    <property type="match status" value="1"/>
</dbReference>
<dbReference type="AlphaFoldDB" id="W9ZD51"/>
<dbReference type="Pfam" id="PF00106">
    <property type="entry name" value="adh_short"/>
    <property type="match status" value="1"/>
</dbReference>
<evidence type="ECO:0000313" key="2">
    <source>
        <dbReference type="EMBL" id="EXJ92434.1"/>
    </source>
</evidence>
<dbReference type="InterPro" id="IPR002347">
    <property type="entry name" value="SDR_fam"/>
</dbReference>
<comment type="caution">
    <text evidence="2">The sequence shown here is derived from an EMBL/GenBank/DDBJ whole genome shotgun (WGS) entry which is preliminary data.</text>
</comment>
<dbReference type="OrthoDB" id="5840532at2759"/>
<dbReference type="STRING" id="1182542.W9ZD51"/>
<proteinExistence type="predicted"/>
<dbReference type="Proteomes" id="UP000019478">
    <property type="component" value="Unassembled WGS sequence"/>
</dbReference>
<dbReference type="EMBL" id="AMGY01000001">
    <property type="protein sequence ID" value="EXJ92434.1"/>
    <property type="molecule type" value="Genomic_DNA"/>
</dbReference>
<protein>
    <recommendedName>
        <fullName evidence="4">3-oxoacyl-[acyl-carrier protein] reductase</fullName>
    </recommendedName>
</protein>
<dbReference type="HOGENOM" id="CLU_2145558_0_0_1"/>
<evidence type="ECO:0008006" key="4">
    <source>
        <dbReference type="Google" id="ProtNLM"/>
    </source>
</evidence>
<keyword evidence="3" id="KW-1185">Reference proteome</keyword>
<dbReference type="SUPFAM" id="SSF51735">
    <property type="entry name" value="NAD(P)-binding Rossmann-fold domains"/>
    <property type="match status" value="1"/>
</dbReference>
<dbReference type="RefSeq" id="XP_007729324.1">
    <property type="nucleotide sequence ID" value="XM_007731134.1"/>
</dbReference>
<dbReference type="GeneID" id="19165124"/>
<name>W9ZD51_9EURO</name>
<keyword evidence="1" id="KW-0560">Oxidoreductase</keyword>
<dbReference type="GO" id="GO:0016491">
    <property type="term" value="F:oxidoreductase activity"/>
    <property type="evidence" value="ECO:0007669"/>
    <property type="project" value="UniProtKB-KW"/>
</dbReference>
<dbReference type="PANTHER" id="PTHR43658:SF8">
    <property type="entry name" value="17-BETA-HYDROXYSTEROID DEHYDROGENASE 14-RELATED"/>
    <property type="match status" value="1"/>
</dbReference>
<accession>W9ZD51</accession>
<evidence type="ECO:0000256" key="1">
    <source>
        <dbReference type="ARBA" id="ARBA00023002"/>
    </source>
</evidence>
<evidence type="ECO:0000313" key="3">
    <source>
        <dbReference type="Proteomes" id="UP000019478"/>
    </source>
</evidence>
<dbReference type="PANTHER" id="PTHR43658">
    <property type="entry name" value="SHORT-CHAIN DEHYDROGENASE/REDUCTASE"/>
    <property type="match status" value="1"/>
</dbReference>
<reference evidence="2 3" key="1">
    <citation type="submission" date="2013-03" db="EMBL/GenBank/DDBJ databases">
        <title>The Genome Sequence of Capronia epimyces CBS 606.96.</title>
        <authorList>
            <consortium name="The Broad Institute Genomics Platform"/>
            <person name="Cuomo C."/>
            <person name="de Hoog S."/>
            <person name="Gorbushina A."/>
            <person name="Walker B."/>
            <person name="Young S.K."/>
            <person name="Zeng Q."/>
            <person name="Gargeya S."/>
            <person name="Fitzgerald M."/>
            <person name="Haas B."/>
            <person name="Abouelleil A."/>
            <person name="Allen A.W."/>
            <person name="Alvarado L."/>
            <person name="Arachchi H.M."/>
            <person name="Berlin A.M."/>
            <person name="Chapman S.B."/>
            <person name="Gainer-Dewar J."/>
            <person name="Goldberg J."/>
            <person name="Griggs A."/>
            <person name="Gujja S."/>
            <person name="Hansen M."/>
            <person name="Howarth C."/>
            <person name="Imamovic A."/>
            <person name="Ireland A."/>
            <person name="Larimer J."/>
            <person name="McCowan C."/>
            <person name="Murphy C."/>
            <person name="Pearson M."/>
            <person name="Poon T.W."/>
            <person name="Priest M."/>
            <person name="Roberts A."/>
            <person name="Saif S."/>
            <person name="Shea T."/>
            <person name="Sisk P."/>
            <person name="Sykes S."/>
            <person name="Wortman J."/>
            <person name="Nusbaum C."/>
            <person name="Birren B."/>
        </authorList>
    </citation>
    <scope>NUCLEOTIDE SEQUENCE [LARGE SCALE GENOMIC DNA]</scope>
    <source>
        <strain evidence="2 3">CBS 606.96</strain>
    </source>
</reference>
<dbReference type="InterPro" id="IPR036291">
    <property type="entry name" value="NAD(P)-bd_dom_sf"/>
</dbReference>
<dbReference type="Gene3D" id="3.40.50.720">
    <property type="entry name" value="NAD(P)-binding Rossmann-like Domain"/>
    <property type="match status" value="1"/>
</dbReference>
<organism evidence="2 3">
    <name type="scientific">Capronia epimyces CBS 606.96</name>
    <dbReference type="NCBI Taxonomy" id="1182542"/>
    <lineage>
        <taxon>Eukaryota</taxon>
        <taxon>Fungi</taxon>
        <taxon>Dikarya</taxon>
        <taxon>Ascomycota</taxon>
        <taxon>Pezizomycotina</taxon>
        <taxon>Eurotiomycetes</taxon>
        <taxon>Chaetothyriomycetidae</taxon>
        <taxon>Chaetothyriales</taxon>
        <taxon>Herpotrichiellaceae</taxon>
        <taxon>Capronia</taxon>
    </lineage>
</organism>
<sequence length="112" mass="12125">MGKAKADPALATATRLSQVKCLPIRANVTSEAEFQGAIAQAVAEFGRIDYAANFAGIGGPHKHISEITVEEWEQVLAVNTTGVFISTKHELLQMMKQDSVEVYVPFGHLLTL</sequence>